<evidence type="ECO:0000313" key="7">
    <source>
        <dbReference type="EMBL" id="SFW80484.1"/>
    </source>
</evidence>
<dbReference type="Pfam" id="PF01810">
    <property type="entry name" value="LysE"/>
    <property type="match status" value="1"/>
</dbReference>
<organism evidence="7 8">
    <name type="scientific">Amycolatopsis australiensis</name>
    <dbReference type="NCBI Taxonomy" id="546364"/>
    <lineage>
        <taxon>Bacteria</taxon>
        <taxon>Bacillati</taxon>
        <taxon>Actinomycetota</taxon>
        <taxon>Actinomycetes</taxon>
        <taxon>Pseudonocardiales</taxon>
        <taxon>Pseudonocardiaceae</taxon>
        <taxon>Amycolatopsis</taxon>
    </lineage>
</organism>
<feature type="transmembrane region" description="Helical" evidence="6">
    <location>
        <begin position="80"/>
        <end position="102"/>
    </location>
</feature>
<dbReference type="GO" id="GO:0015171">
    <property type="term" value="F:amino acid transmembrane transporter activity"/>
    <property type="evidence" value="ECO:0007669"/>
    <property type="project" value="TreeGrafter"/>
</dbReference>
<keyword evidence="4 6" id="KW-1133">Transmembrane helix</keyword>
<evidence type="ECO:0000256" key="3">
    <source>
        <dbReference type="ARBA" id="ARBA00022692"/>
    </source>
</evidence>
<keyword evidence="8" id="KW-1185">Reference proteome</keyword>
<evidence type="ECO:0000256" key="6">
    <source>
        <dbReference type="SAM" id="Phobius"/>
    </source>
</evidence>
<feature type="transmembrane region" description="Helical" evidence="6">
    <location>
        <begin position="48"/>
        <end position="74"/>
    </location>
</feature>
<protein>
    <submittedName>
        <fullName evidence="7">Threonine/homoserine/homoserine lactone efflux protein</fullName>
    </submittedName>
</protein>
<keyword evidence="5 6" id="KW-0472">Membrane</keyword>
<evidence type="ECO:0000313" key="8">
    <source>
        <dbReference type="Proteomes" id="UP000182740"/>
    </source>
</evidence>
<accession>A0A1K1S8U0</accession>
<feature type="transmembrane region" description="Helical" evidence="6">
    <location>
        <begin position="140"/>
        <end position="159"/>
    </location>
</feature>
<keyword evidence="3 6" id="KW-0812">Transmembrane</keyword>
<dbReference type="PANTHER" id="PTHR30086">
    <property type="entry name" value="ARGININE EXPORTER PROTEIN ARGO"/>
    <property type="match status" value="1"/>
</dbReference>
<dbReference type="PIRSF" id="PIRSF006324">
    <property type="entry name" value="LeuE"/>
    <property type="match status" value="1"/>
</dbReference>
<dbReference type="Proteomes" id="UP000182740">
    <property type="component" value="Unassembled WGS sequence"/>
</dbReference>
<evidence type="ECO:0000256" key="1">
    <source>
        <dbReference type="ARBA" id="ARBA00004651"/>
    </source>
</evidence>
<feature type="transmembrane region" description="Helical" evidence="6">
    <location>
        <begin position="165"/>
        <end position="186"/>
    </location>
</feature>
<proteinExistence type="predicted"/>
<gene>
    <name evidence="7" type="ORF">SAMN04489730_4988</name>
</gene>
<comment type="subcellular location">
    <subcellularLocation>
        <location evidence="1">Cell membrane</location>
        <topology evidence="1">Multi-pass membrane protein</topology>
    </subcellularLocation>
</comment>
<feature type="transmembrane region" description="Helical" evidence="6">
    <location>
        <begin position="6"/>
        <end position="27"/>
    </location>
</feature>
<evidence type="ECO:0000256" key="5">
    <source>
        <dbReference type="ARBA" id="ARBA00023136"/>
    </source>
</evidence>
<sequence length="219" mass="22363">MARGPYPRIVLPAATAAAFLLVVILGAMSPGPDFVVVTRSSLTGGRRAGIAAGAGIALGVFAWVVAIAFGVAAVLTASAVAFSVVKLVGGAYLVFLGVKAWLAVRRGEYRDLGEATSARPLTAAAAFRQGLFTNLLNPKVAVYFLALLPQFLPAGGATLQTLELAAIATAGTVLWFVTLALVVGALRRFFGSARVRRGLDAVLGSVLVALGLKVAAETA</sequence>
<evidence type="ECO:0000256" key="4">
    <source>
        <dbReference type="ARBA" id="ARBA00022989"/>
    </source>
</evidence>
<reference evidence="8" key="1">
    <citation type="submission" date="2016-11" db="EMBL/GenBank/DDBJ databases">
        <authorList>
            <person name="Varghese N."/>
            <person name="Submissions S."/>
        </authorList>
    </citation>
    <scope>NUCLEOTIDE SEQUENCE [LARGE SCALE GENOMIC DNA]</scope>
    <source>
        <strain evidence="8">DSM 44671</strain>
    </source>
</reference>
<dbReference type="AlphaFoldDB" id="A0A1K1S8U0"/>
<dbReference type="GO" id="GO:0005886">
    <property type="term" value="C:plasma membrane"/>
    <property type="evidence" value="ECO:0007669"/>
    <property type="project" value="UniProtKB-SubCell"/>
</dbReference>
<evidence type="ECO:0000256" key="2">
    <source>
        <dbReference type="ARBA" id="ARBA00022475"/>
    </source>
</evidence>
<name>A0A1K1S8U0_9PSEU</name>
<dbReference type="InterPro" id="IPR001123">
    <property type="entry name" value="LeuE-type"/>
</dbReference>
<dbReference type="EMBL" id="FPJG01000006">
    <property type="protein sequence ID" value="SFW80484.1"/>
    <property type="molecule type" value="Genomic_DNA"/>
</dbReference>
<keyword evidence="2" id="KW-1003">Cell membrane</keyword>
<dbReference type="PANTHER" id="PTHR30086:SF20">
    <property type="entry name" value="ARGININE EXPORTER PROTEIN ARGO-RELATED"/>
    <property type="match status" value="1"/>
</dbReference>